<protein>
    <submittedName>
        <fullName evidence="2">Uncharacterized protein</fullName>
    </submittedName>
</protein>
<gene>
    <name evidence="2" type="ORF">LTRI10_LOCUS40505</name>
</gene>
<reference evidence="2 3" key="1">
    <citation type="submission" date="2024-04" db="EMBL/GenBank/DDBJ databases">
        <authorList>
            <person name="Fracassetti M."/>
        </authorList>
    </citation>
    <scope>NUCLEOTIDE SEQUENCE [LARGE SCALE GENOMIC DNA]</scope>
</reference>
<proteinExistence type="predicted"/>
<feature type="region of interest" description="Disordered" evidence="1">
    <location>
        <begin position="40"/>
        <end position="74"/>
    </location>
</feature>
<sequence length="74" mass="8561">MAIEPQHMNGNKQYWYPPQTTFECIKNVQTKSSHNVYISKKSRADYSPTTTNHAKNSSPRNKRMGNIGPHRDKI</sequence>
<feature type="compositionally biased region" description="Polar residues" evidence="1">
    <location>
        <begin position="47"/>
        <end position="59"/>
    </location>
</feature>
<evidence type="ECO:0000313" key="3">
    <source>
        <dbReference type="Proteomes" id="UP001497516"/>
    </source>
</evidence>
<dbReference type="Proteomes" id="UP001497516">
    <property type="component" value="Chromosome 7"/>
</dbReference>
<evidence type="ECO:0000313" key="2">
    <source>
        <dbReference type="EMBL" id="CAL1400371.1"/>
    </source>
</evidence>
<evidence type="ECO:0000256" key="1">
    <source>
        <dbReference type="SAM" id="MobiDB-lite"/>
    </source>
</evidence>
<name>A0AAV2FPR5_9ROSI</name>
<accession>A0AAV2FPR5</accession>
<keyword evidence="3" id="KW-1185">Reference proteome</keyword>
<dbReference type="AlphaFoldDB" id="A0AAV2FPR5"/>
<dbReference type="EMBL" id="OZ034820">
    <property type="protein sequence ID" value="CAL1400371.1"/>
    <property type="molecule type" value="Genomic_DNA"/>
</dbReference>
<organism evidence="2 3">
    <name type="scientific">Linum trigynum</name>
    <dbReference type="NCBI Taxonomy" id="586398"/>
    <lineage>
        <taxon>Eukaryota</taxon>
        <taxon>Viridiplantae</taxon>
        <taxon>Streptophyta</taxon>
        <taxon>Embryophyta</taxon>
        <taxon>Tracheophyta</taxon>
        <taxon>Spermatophyta</taxon>
        <taxon>Magnoliopsida</taxon>
        <taxon>eudicotyledons</taxon>
        <taxon>Gunneridae</taxon>
        <taxon>Pentapetalae</taxon>
        <taxon>rosids</taxon>
        <taxon>fabids</taxon>
        <taxon>Malpighiales</taxon>
        <taxon>Linaceae</taxon>
        <taxon>Linum</taxon>
    </lineage>
</organism>